<reference evidence="1" key="2">
    <citation type="journal article" date="2019" name="Genome Biol. Evol.">
        <title>Day and night: Metabolic profiles and evolutionary relationships of six axenic non-marine cyanobacteria.</title>
        <authorList>
            <person name="Will S.E."/>
            <person name="Henke P."/>
            <person name="Boedeker C."/>
            <person name="Huang S."/>
            <person name="Brinkmann H."/>
            <person name="Rohde M."/>
            <person name="Jarek M."/>
            <person name="Friedl T."/>
            <person name="Seufert S."/>
            <person name="Schumacher M."/>
            <person name="Overmann J."/>
            <person name="Neumann-Schaal M."/>
            <person name="Petersen J."/>
        </authorList>
    </citation>
    <scope>NUCLEOTIDE SEQUENCE [LARGE SCALE GENOMIC DNA]</scope>
    <source>
        <strain evidence="1">PCC 7102</strain>
    </source>
</reference>
<dbReference type="RefSeq" id="WP_127084924.1">
    <property type="nucleotide sequence ID" value="NZ_RSCL01000020.1"/>
</dbReference>
<dbReference type="AlphaFoldDB" id="A0A433V536"/>
<gene>
    <name evidence="1" type="ORF">DSM106972_067630</name>
</gene>
<evidence type="ECO:0000313" key="1">
    <source>
        <dbReference type="EMBL" id="RUT01212.1"/>
    </source>
</evidence>
<protein>
    <submittedName>
        <fullName evidence="1">Uncharacterized protein</fullName>
    </submittedName>
</protein>
<keyword evidence="2" id="KW-1185">Reference proteome</keyword>
<comment type="caution">
    <text evidence="1">The sequence shown here is derived from an EMBL/GenBank/DDBJ whole genome shotgun (WGS) entry which is preliminary data.</text>
</comment>
<organism evidence="1 2">
    <name type="scientific">Dulcicalothrix desertica PCC 7102</name>
    <dbReference type="NCBI Taxonomy" id="232991"/>
    <lineage>
        <taxon>Bacteria</taxon>
        <taxon>Bacillati</taxon>
        <taxon>Cyanobacteriota</taxon>
        <taxon>Cyanophyceae</taxon>
        <taxon>Nostocales</taxon>
        <taxon>Calotrichaceae</taxon>
        <taxon>Dulcicalothrix</taxon>
    </lineage>
</organism>
<name>A0A433V536_9CYAN</name>
<reference evidence="1" key="1">
    <citation type="submission" date="2018-12" db="EMBL/GenBank/DDBJ databases">
        <authorList>
            <person name="Will S."/>
            <person name="Neumann-Schaal M."/>
            <person name="Henke P."/>
        </authorList>
    </citation>
    <scope>NUCLEOTIDE SEQUENCE</scope>
    <source>
        <strain evidence="1">PCC 7102</strain>
    </source>
</reference>
<proteinExistence type="predicted"/>
<evidence type="ECO:0000313" key="2">
    <source>
        <dbReference type="Proteomes" id="UP000271624"/>
    </source>
</evidence>
<sequence>MLTGYIDKYLQENKVKNITCNTYEIKVQVLVAKLTNYARLNVERGSIDPRSYQFWKHAVM</sequence>
<dbReference type="EMBL" id="RSCL01000020">
    <property type="protein sequence ID" value="RUT01212.1"/>
    <property type="molecule type" value="Genomic_DNA"/>
</dbReference>
<dbReference type="Proteomes" id="UP000271624">
    <property type="component" value="Unassembled WGS sequence"/>
</dbReference>
<accession>A0A433V536</accession>